<name>A0A126PW60_ALTMA</name>
<feature type="signal peptide" evidence="4">
    <location>
        <begin position="1"/>
        <end position="20"/>
    </location>
</feature>
<dbReference type="PANTHER" id="PTHR44858:SF1">
    <property type="entry name" value="UDP-N-ACETYLGLUCOSAMINE--PEPTIDE N-ACETYLGLUCOSAMINYLTRANSFERASE SPINDLY-RELATED"/>
    <property type="match status" value="1"/>
</dbReference>
<dbReference type="PANTHER" id="PTHR44858">
    <property type="entry name" value="TETRATRICOPEPTIDE REPEAT PROTEIN 6"/>
    <property type="match status" value="1"/>
</dbReference>
<accession>A0A126PW60</accession>
<keyword evidence="4" id="KW-0732">Signal</keyword>
<evidence type="ECO:0000256" key="4">
    <source>
        <dbReference type="SAM" id="SignalP"/>
    </source>
</evidence>
<organism evidence="5 6">
    <name type="scientific">Alteromonas macleodii</name>
    <name type="common">Pseudoalteromonas macleodii</name>
    <dbReference type="NCBI Taxonomy" id="28108"/>
    <lineage>
        <taxon>Bacteria</taxon>
        <taxon>Pseudomonadati</taxon>
        <taxon>Pseudomonadota</taxon>
        <taxon>Gammaproteobacteria</taxon>
        <taxon>Alteromonadales</taxon>
        <taxon>Alteromonadaceae</taxon>
        <taxon>Alteromonas/Salinimonas group</taxon>
        <taxon>Alteromonas</taxon>
    </lineage>
</organism>
<dbReference type="AlphaFoldDB" id="A0A126PW60"/>
<keyword evidence="1" id="KW-0677">Repeat</keyword>
<dbReference type="SUPFAM" id="SSF48452">
    <property type="entry name" value="TPR-like"/>
    <property type="match status" value="1"/>
</dbReference>
<evidence type="ECO:0000313" key="6">
    <source>
        <dbReference type="Proteomes" id="UP000063991"/>
    </source>
</evidence>
<dbReference type="Gene3D" id="1.25.40.10">
    <property type="entry name" value="Tetratricopeptide repeat domain"/>
    <property type="match status" value="2"/>
</dbReference>
<dbReference type="OrthoDB" id="5574348at2"/>
<dbReference type="InterPro" id="IPR011990">
    <property type="entry name" value="TPR-like_helical_dom_sf"/>
</dbReference>
<dbReference type="SMART" id="SM00028">
    <property type="entry name" value="TPR"/>
    <property type="match status" value="4"/>
</dbReference>
<keyword evidence="2 3" id="KW-0802">TPR repeat</keyword>
<evidence type="ECO:0000256" key="1">
    <source>
        <dbReference type="ARBA" id="ARBA00022737"/>
    </source>
</evidence>
<reference evidence="5 6" key="1">
    <citation type="submission" date="2015-12" db="EMBL/GenBank/DDBJ databases">
        <authorList>
            <person name="Shamseldin A."/>
            <person name="Moawad H."/>
            <person name="Abd El-Rahim W.M."/>
            <person name="Sadowsky M.J."/>
        </authorList>
    </citation>
    <scope>NUCLEOTIDE SEQUENCE [LARGE SCALE GENOMIC DNA]</scope>
    <source>
        <strain evidence="5 6">D7</strain>
    </source>
</reference>
<evidence type="ECO:0008006" key="7">
    <source>
        <dbReference type="Google" id="ProtNLM"/>
    </source>
</evidence>
<dbReference type="RefSeq" id="WP_061094226.1">
    <property type="nucleotide sequence ID" value="NZ_CP014323.1"/>
</dbReference>
<evidence type="ECO:0000256" key="2">
    <source>
        <dbReference type="ARBA" id="ARBA00022803"/>
    </source>
</evidence>
<sequence>MMRKQTNTLLSALAFAFASATVSVPGMLVANDAVAQEAEQQDGQEIKASDKQTRRVPTLRGKVYEQLARAQTAADEAGNVEEAISILKEVEDKSHSMNAYEKAMMYNFFGFIYYNNEDYTKALESFAKVVEQQPIPEKFEMTTLFSLAQLNLMQGNYDDTITYLERWESLNAGPVPVKNKVIKAQAYYQNKQYEQAATWISEAVADHEAEGMIPDEGWLILQRAIFYELKQPQKVKDVLVKMVKLFDESKYWIQLAGMYGELGEERKQLAIMETAYQRGFVNTSADVFNMAQLYYYHRVPYKGAKLMEQAMNDGVLEKNLRNLKFLGQSWSLAKEQDKAIPVMMQAAELSEDGELDAQLAQILLNEERFDDAIAAADRAVEKGDLRNPGLVYLIKGMALYNKKQYALALNQLAEAEKHQKSRAMAQQWKQFVQGEKRQADAIAAELGTS</sequence>
<dbReference type="EMBL" id="CP014323">
    <property type="protein sequence ID" value="AMJ97264.1"/>
    <property type="molecule type" value="Genomic_DNA"/>
</dbReference>
<dbReference type="InterPro" id="IPR050498">
    <property type="entry name" value="Ycf3"/>
</dbReference>
<proteinExistence type="predicted"/>
<evidence type="ECO:0000313" key="5">
    <source>
        <dbReference type="EMBL" id="AMJ97264.1"/>
    </source>
</evidence>
<feature type="repeat" description="TPR" evidence="3">
    <location>
        <begin position="103"/>
        <end position="136"/>
    </location>
</feature>
<protein>
    <recommendedName>
        <fullName evidence="7">Tetratricopeptide repeat protein</fullName>
    </recommendedName>
</protein>
<evidence type="ECO:0000256" key="3">
    <source>
        <dbReference type="PROSITE-ProRule" id="PRU00339"/>
    </source>
</evidence>
<dbReference type="InterPro" id="IPR019734">
    <property type="entry name" value="TPR_rpt"/>
</dbReference>
<dbReference type="Proteomes" id="UP000063991">
    <property type="component" value="Chromosome"/>
</dbReference>
<feature type="chain" id="PRO_5007272332" description="Tetratricopeptide repeat protein" evidence="4">
    <location>
        <begin position="21"/>
        <end position="449"/>
    </location>
</feature>
<dbReference type="SUPFAM" id="SSF81901">
    <property type="entry name" value="HCP-like"/>
    <property type="match status" value="1"/>
</dbReference>
<dbReference type="PROSITE" id="PS50005">
    <property type="entry name" value="TPR"/>
    <property type="match status" value="1"/>
</dbReference>
<dbReference type="Pfam" id="PF13432">
    <property type="entry name" value="TPR_16"/>
    <property type="match status" value="2"/>
</dbReference>
<gene>
    <name evidence="5" type="ORF">AVL55_03245</name>
</gene>